<evidence type="ECO:0000313" key="2">
    <source>
        <dbReference type="Proteomes" id="UP000887565"/>
    </source>
</evidence>
<evidence type="ECO:0000313" key="3">
    <source>
        <dbReference type="WBParaSite" id="nRc.2.0.1.t15546-RA"/>
    </source>
</evidence>
<proteinExistence type="predicted"/>
<sequence>MKEKKYEKNVMMNEGKGKGDGSKNSATAEARAKRAGNFVYNFTGTRQEQFSEFGASLLIQD</sequence>
<dbReference type="WBParaSite" id="nRc.2.0.1.t15546-RA">
    <property type="protein sequence ID" value="nRc.2.0.1.t15546-RA"/>
    <property type="gene ID" value="nRc.2.0.1.g15546"/>
</dbReference>
<reference evidence="3" key="1">
    <citation type="submission" date="2022-11" db="UniProtKB">
        <authorList>
            <consortium name="WormBaseParasite"/>
        </authorList>
    </citation>
    <scope>IDENTIFICATION</scope>
</reference>
<feature type="region of interest" description="Disordered" evidence="1">
    <location>
        <begin position="1"/>
        <end position="29"/>
    </location>
</feature>
<dbReference type="Proteomes" id="UP000887565">
    <property type="component" value="Unplaced"/>
</dbReference>
<organism evidence="2 3">
    <name type="scientific">Romanomermis culicivorax</name>
    <name type="common">Nematode worm</name>
    <dbReference type="NCBI Taxonomy" id="13658"/>
    <lineage>
        <taxon>Eukaryota</taxon>
        <taxon>Metazoa</taxon>
        <taxon>Ecdysozoa</taxon>
        <taxon>Nematoda</taxon>
        <taxon>Enoplea</taxon>
        <taxon>Dorylaimia</taxon>
        <taxon>Mermithida</taxon>
        <taxon>Mermithoidea</taxon>
        <taxon>Mermithidae</taxon>
        <taxon>Romanomermis</taxon>
    </lineage>
</organism>
<keyword evidence="2" id="KW-1185">Reference proteome</keyword>
<evidence type="ECO:0000256" key="1">
    <source>
        <dbReference type="SAM" id="MobiDB-lite"/>
    </source>
</evidence>
<dbReference type="AlphaFoldDB" id="A0A915IP20"/>
<protein>
    <submittedName>
        <fullName evidence="3">Uncharacterized protein</fullName>
    </submittedName>
</protein>
<accession>A0A915IP20</accession>
<name>A0A915IP20_ROMCU</name>